<organism evidence="1 2">
    <name type="scientific">Pseudomonas syringae pv. actinidiae</name>
    <dbReference type="NCBI Taxonomy" id="103796"/>
    <lineage>
        <taxon>Bacteria</taxon>
        <taxon>Pseudomonadati</taxon>
        <taxon>Pseudomonadota</taxon>
        <taxon>Gammaproteobacteria</taxon>
        <taxon>Pseudomonadales</taxon>
        <taxon>Pseudomonadaceae</taxon>
        <taxon>Pseudomonas</taxon>
        <taxon>Pseudomonas syringae</taxon>
    </lineage>
</organism>
<dbReference type="EMBL" id="BGKA01000171">
    <property type="protein sequence ID" value="GBH18678.1"/>
    <property type="molecule type" value="Genomic_DNA"/>
</dbReference>
<keyword evidence="1" id="KW-0456">Lyase</keyword>
<accession>A0AAN4TM71</accession>
<name>A0AAN4TM71_PSESF</name>
<sequence length="142" mass="16528">MGLLKVLALNVRAQPIHRIVGNRHRFIDCVVGNQAQHRTKNLLSGDAHRRIHFRKNRWPRIKTLLMTLYTPRPTANQFCTLTDTRIDHRLHAMKLCLVGNRPQHRVFQLRITDDDRPGRLGSQCLDFCQTASRHNHARRCAA</sequence>
<dbReference type="AlphaFoldDB" id="A0AAN4TM71"/>
<dbReference type="GO" id="GO:0016829">
    <property type="term" value="F:lyase activity"/>
    <property type="evidence" value="ECO:0007669"/>
    <property type="project" value="UniProtKB-KW"/>
</dbReference>
<comment type="caution">
    <text evidence="1">The sequence shown here is derived from an EMBL/GenBank/DDBJ whole genome shotgun (WGS) entry which is preliminary data.</text>
</comment>
<protein>
    <submittedName>
        <fullName evidence="1">Dihydrodipicolinate synthase/N-acetylneuraminate lyase</fullName>
    </submittedName>
</protein>
<evidence type="ECO:0000313" key="2">
    <source>
        <dbReference type="Proteomes" id="UP000248291"/>
    </source>
</evidence>
<proteinExistence type="predicted"/>
<evidence type="ECO:0000313" key="1">
    <source>
        <dbReference type="EMBL" id="GBH18678.1"/>
    </source>
</evidence>
<gene>
    <name evidence="1" type="ORF">KPSA3_04667</name>
</gene>
<reference evidence="1 2" key="1">
    <citation type="submission" date="2018-04" db="EMBL/GenBank/DDBJ databases">
        <title>Draft genome sequence of Pseudomonas syringae pv. actinidiae biovar 3 strains isolated from kiwifruit in Kagawa prefecture.</title>
        <authorList>
            <person name="Tabuchi M."/>
            <person name="Saito M."/>
            <person name="Fujiwara S."/>
            <person name="Sasa N."/>
            <person name="Akimitsu K."/>
            <person name="Gomi K."/>
            <person name="Konishi-Sugita S."/>
            <person name="Hamano K."/>
            <person name="Kataoka I."/>
        </authorList>
    </citation>
    <scope>NUCLEOTIDE SEQUENCE [LARGE SCALE GENOMIC DNA]</scope>
    <source>
        <strain evidence="1 2">MAFF212211</strain>
    </source>
</reference>
<dbReference type="Proteomes" id="UP000248291">
    <property type="component" value="Unassembled WGS sequence"/>
</dbReference>